<dbReference type="Proteomes" id="UP001188597">
    <property type="component" value="Unassembled WGS sequence"/>
</dbReference>
<feature type="compositionally biased region" description="Gly residues" evidence="1">
    <location>
        <begin position="112"/>
        <end position="131"/>
    </location>
</feature>
<keyword evidence="3" id="KW-1185">Reference proteome</keyword>
<comment type="caution">
    <text evidence="2">The sequence shown here is derived from an EMBL/GenBank/DDBJ whole genome shotgun (WGS) entry which is preliminary data.</text>
</comment>
<dbReference type="AlphaFoldDB" id="A0AA88X231"/>
<dbReference type="GO" id="GO:0009507">
    <property type="term" value="C:chloroplast"/>
    <property type="evidence" value="ECO:0007669"/>
    <property type="project" value="TreeGrafter"/>
</dbReference>
<dbReference type="PANTHER" id="PTHR35483">
    <property type="entry name" value="NUCLEUSENVELOPE PROTEIN"/>
    <property type="match status" value="1"/>
</dbReference>
<dbReference type="EMBL" id="JAVXUP010000172">
    <property type="protein sequence ID" value="KAK3035498.1"/>
    <property type="molecule type" value="Genomic_DNA"/>
</dbReference>
<feature type="region of interest" description="Disordered" evidence="1">
    <location>
        <begin position="109"/>
        <end position="135"/>
    </location>
</feature>
<gene>
    <name evidence="2" type="ORF">RJ639_033957</name>
</gene>
<reference evidence="2" key="1">
    <citation type="submission" date="2022-12" db="EMBL/GenBank/DDBJ databases">
        <title>Draft genome assemblies for two species of Escallonia (Escalloniales).</title>
        <authorList>
            <person name="Chanderbali A."/>
            <person name="Dervinis C."/>
            <person name="Anghel I."/>
            <person name="Soltis D."/>
            <person name="Soltis P."/>
            <person name="Zapata F."/>
        </authorList>
    </citation>
    <scope>NUCLEOTIDE SEQUENCE</scope>
    <source>
        <strain evidence="2">UCBG64.0493</strain>
        <tissue evidence="2">Leaf</tissue>
    </source>
</reference>
<evidence type="ECO:0000313" key="3">
    <source>
        <dbReference type="Proteomes" id="UP001188597"/>
    </source>
</evidence>
<evidence type="ECO:0000256" key="1">
    <source>
        <dbReference type="SAM" id="MobiDB-lite"/>
    </source>
</evidence>
<evidence type="ECO:0000313" key="2">
    <source>
        <dbReference type="EMBL" id="KAK3035498.1"/>
    </source>
</evidence>
<protein>
    <submittedName>
        <fullName evidence="2">Uncharacterized protein</fullName>
    </submittedName>
</protein>
<proteinExistence type="predicted"/>
<organism evidence="2 3">
    <name type="scientific">Escallonia herrerae</name>
    <dbReference type="NCBI Taxonomy" id="1293975"/>
    <lineage>
        <taxon>Eukaryota</taxon>
        <taxon>Viridiplantae</taxon>
        <taxon>Streptophyta</taxon>
        <taxon>Embryophyta</taxon>
        <taxon>Tracheophyta</taxon>
        <taxon>Spermatophyta</taxon>
        <taxon>Magnoliopsida</taxon>
        <taxon>eudicotyledons</taxon>
        <taxon>Gunneridae</taxon>
        <taxon>Pentapetalae</taxon>
        <taxon>asterids</taxon>
        <taxon>campanulids</taxon>
        <taxon>Escalloniales</taxon>
        <taxon>Escalloniaceae</taxon>
        <taxon>Escallonia</taxon>
    </lineage>
</organism>
<name>A0AA88X231_9ASTE</name>
<accession>A0AA88X231</accession>
<sequence length="247" mass="27645">MSYTHVAAWQPPSLLCAAPGNVFQLYHHSVKLTSGSSAYLCTRRRKASFRLSTAALRYQQCTPVCLFGGKGKSESNNEASPWKSLEKAMGGLKKEQSLEDVLRQQIEKQEFSGGGSGGNRPGGGGGDGSGGSDDEGFSGVVDETVQVILATVGFIFLYMFIVEGEEISVFVKDYLKFIFGGQKSLRLRRTMYQWGKFFQRLSEKEEVQPDWLERAIVNTPTWWDSPEKYKRILNSHLKAKPKSYEEF</sequence>
<dbReference type="PANTHER" id="PTHR35483:SF1">
    <property type="entry name" value="GLYCINE-RICH PROTEIN-RELATED"/>
    <property type="match status" value="1"/>
</dbReference>